<protein>
    <recommendedName>
        <fullName evidence="4">BED-type domain-containing protein</fullName>
    </recommendedName>
</protein>
<evidence type="ECO:0008006" key="4">
    <source>
        <dbReference type="Google" id="ProtNLM"/>
    </source>
</evidence>
<dbReference type="Proteomes" id="UP000005240">
    <property type="component" value="Unassembled WGS sequence"/>
</dbReference>
<proteinExistence type="predicted"/>
<evidence type="ECO:0000313" key="2">
    <source>
        <dbReference type="EnsemblFungi" id="PTTG_06763-t43_1-p1"/>
    </source>
</evidence>
<accession>A0A180H3C8</accession>
<gene>
    <name evidence="1" type="ORF">PTTG_06763</name>
</gene>
<sequence length="97" mass="10749">MNHQLLPLPGKANQLHQNSLSTAYSHYKLPFLSDQPDKHGRKMIVFPCKTCNTKIHHPTYNTSPTNLSKHVANCLKQLQEVNDTTKLAALGISGTGD</sequence>
<reference evidence="2 3" key="3">
    <citation type="journal article" date="2017" name="G3 (Bethesda)">
        <title>Comparative analysis highlights variable genome content of wheat rusts and divergence of the mating loci.</title>
        <authorList>
            <person name="Cuomo C.A."/>
            <person name="Bakkeren G."/>
            <person name="Khalil H.B."/>
            <person name="Panwar V."/>
            <person name="Joly D."/>
            <person name="Linning R."/>
            <person name="Sakthikumar S."/>
            <person name="Song X."/>
            <person name="Adiconis X."/>
            <person name="Fan L."/>
            <person name="Goldberg J.M."/>
            <person name="Levin J.Z."/>
            <person name="Young S."/>
            <person name="Zeng Q."/>
            <person name="Anikster Y."/>
            <person name="Bruce M."/>
            <person name="Wang M."/>
            <person name="Yin C."/>
            <person name="McCallum B."/>
            <person name="Szabo L.J."/>
            <person name="Hulbert S."/>
            <person name="Chen X."/>
            <person name="Fellers J.P."/>
        </authorList>
    </citation>
    <scope>NUCLEOTIDE SEQUENCE</scope>
    <source>
        <strain evidence="2">isolate 1-1 / race 1 (BBBD)</strain>
        <strain evidence="3">Isolate 1-1 / race 1 (BBBD)</strain>
    </source>
</reference>
<keyword evidence="3" id="KW-1185">Reference proteome</keyword>
<dbReference type="VEuPathDB" id="FungiDB:PTTG_06763"/>
<dbReference type="OrthoDB" id="10446351at2759"/>
<evidence type="ECO:0000313" key="3">
    <source>
        <dbReference type="Proteomes" id="UP000005240"/>
    </source>
</evidence>
<evidence type="ECO:0000313" key="1">
    <source>
        <dbReference type="EMBL" id="OAV99294.1"/>
    </source>
</evidence>
<reference evidence="2" key="4">
    <citation type="submission" date="2025-05" db="UniProtKB">
        <authorList>
            <consortium name="EnsemblFungi"/>
        </authorList>
    </citation>
    <scope>IDENTIFICATION</scope>
    <source>
        <strain evidence="2">isolate 1-1 / race 1 (BBBD)</strain>
    </source>
</reference>
<name>A0A180H3C8_PUCT1</name>
<reference evidence="1" key="1">
    <citation type="submission" date="2009-11" db="EMBL/GenBank/DDBJ databases">
        <authorList>
            <consortium name="The Broad Institute Genome Sequencing Platform"/>
            <person name="Ward D."/>
            <person name="Feldgarden M."/>
            <person name="Earl A."/>
            <person name="Young S.K."/>
            <person name="Zeng Q."/>
            <person name="Koehrsen M."/>
            <person name="Alvarado L."/>
            <person name="Berlin A."/>
            <person name="Bochicchio J."/>
            <person name="Borenstein D."/>
            <person name="Chapman S.B."/>
            <person name="Chen Z."/>
            <person name="Engels R."/>
            <person name="Freedman E."/>
            <person name="Gellesch M."/>
            <person name="Goldberg J."/>
            <person name="Griggs A."/>
            <person name="Gujja S."/>
            <person name="Heilman E."/>
            <person name="Heiman D."/>
            <person name="Hepburn T."/>
            <person name="Howarth C."/>
            <person name="Jen D."/>
            <person name="Larson L."/>
            <person name="Lewis B."/>
            <person name="Mehta T."/>
            <person name="Park D."/>
            <person name="Pearson M."/>
            <person name="Roberts A."/>
            <person name="Saif S."/>
            <person name="Shea T."/>
            <person name="Shenoy N."/>
            <person name="Sisk P."/>
            <person name="Stolte C."/>
            <person name="Sykes S."/>
            <person name="Thomson T."/>
            <person name="Walk T."/>
            <person name="White J."/>
            <person name="Yandava C."/>
            <person name="Izard J."/>
            <person name="Baranova O.V."/>
            <person name="Blanton J.M."/>
            <person name="Tanner A.C."/>
            <person name="Dewhirst F.E."/>
            <person name="Haas B."/>
            <person name="Nusbaum C."/>
            <person name="Birren B."/>
        </authorList>
    </citation>
    <scope>NUCLEOTIDE SEQUENCE [LARGE SCALE GENOMIC DNA]</scope>
    <source>
        <strain evidence="1">1-1 BBBD Race 1</strain>
    </source>
</reference>
<dbReference type="EMBL" id="ADAS02000003">
    <property type="protein sequence ID" value="OAV99294.1"/>
    <property type="molecule type" value="Genomic_DNA"/>
</dbReference>
<reference evidence="1" key="2">
    <citation type="submission" date="2016-05" db="EMBL/GenBank/DDBJ databases">
        <title>Comparative analysis highlights variable genome content of wheat rusts and divergence of the mating loci.</title>
        <authorList>
            <person name="Cuomo C.A."/>
            <person name="Bakkeren G."/>
            <person name="Szabo L."/>
            <person name="Khalil H."/>
            <person name="Joly D."/>
            <person name="Goldberg J."/>
            <person name="Young S."/>
            <person name="Zeng Q."/>
            <person name="Fellers J."/>
        </authorList>
    </citation>
    <scope>NUCLEOTIDE SEQUENCE [LARGE SCALE GENOMIC DNA]</scope>
    <source>
        <strain evidence="1">1-1 BBBD Race 1</strain>
    </source>
</reference>
<organism evidence="1">
    <name type="scientific">Puccinia triticina (isolate 1-1 / race 1 (BBBD))</name>
    <name type="common">Brown leaf rust fungus</name>
    <dbReference type="NCBI Taxonomy" id="630390"/>
    <lineage>
        <taxon>Eukaryota</taxon>
        <taxon>Fungi</taxon>
        <taxon>Dikarya</taxon>
        <taxon>Basidiomycota</taxon>
        <taxon>Pucciniomycotina</taxon>
        <taxon>Pucciniomycetes</taxon>
        <taxon>Pucciniales</taxon>
        <taxon>Pucciniaceae</taxon>
        <taxon>Puccinia</taxon>
    </lineage>
</organism>
<dbReference type="EnsemblFungi" id="PTTG_06763-t43_1">
    <property type="protein sequence ID" value="PTTG_06763-t43_1-p1"/>
    <property type="gene ID" value="PTTG_06763"/>
</dbReference>
<dbReference type="AlphaFoldDB" id="A0A180H3C8"/>